<evidence type="ECO:0000256" key="1">
    <source>
        <dbReference type="ARBA" id="ARBA00004123"/>
    </source>
</evidence>
<dbReference type="InterPro" id="IPR040454">
    <property type="entry name" value="TF_IIIC_Tfc1/Sfc1"/>
</dbReference>
<evidence type="ECO:0008006" key="9">
    <source>
        <dbReference type="Google" id="ProtNLM"/>
    </source>
</evidence>
<dbReference type="GO" id="GO:0001002">
    <property type="term" value="F:RNA polymerase III type 1 promoter sequence-specific DNA binding"/>
    <property type="evidence" value="ECO:0007669"/>
    <property type="project" value="TreeGrafter"/>
</dbReference>
<dbReference type="Proteomes" id="UP000005408">
    <property type="component" value="Unassembled WGS sequence"/>
</dbReference>
<accession>A0A8W8KKC1</accession>
<dbReference type="OrthoDB" id="5598268at2759"/>
<dbReference type="GeneID" id="105331313"/>
<dbReference type="GO" id="GO:0006384">
    <property type="term" value="P:transcription initiation at RNA polymerase III promoter"/>
    <property type="evidence" value="ECO:0007669"/>
    <property type="project" value="InterPro"/>
</dbReference>
<dbReference type="FunFam" id="3.30.200.160:FF:000002">
    <property type="entry name" value="Transcription factor IIIC, subunit 5"/>
    <property type="match status" value="1"/>
</dbReference>
<name>A0A8W8KKC1_MAGGI</name>
<dbReference type="PANTHER" id="PTHR13230">
    <property type="entry name" value="GENERAL TRANSCRIPTION FACTOR IIIC, POLYPEPTIDE 5"/>
    <property type="match status" value="1"/>
</dbReference>
<evidence type="ECO:0000256" key="3">
    <source>
        <dbReference type="ARBA" id="ARBA00023163"/>
    </source>
</evidence>
<dbReference type="InterPro" id="IPR019136">
    <property type="entry name" value="TF_IIIC_su-5_HTH"/>
</dbReference>
<dbReference type="InterPro" id="IPR041499">
    <property type="entry name" value="Tfc1/Sfc1_N"/>
</dbReference>
<keyword evidence="8" id="KW-1185">Reference proteome</keyword>
<dbReference type="Gene3D" id="3.30.200.160">
    <property type="entry name" value="TFIIIC, subcomplex tauA, subunit Sfc1, barrel domain"/>
    <property type="match status" value="1"/>
</dbReference>
<dbReference type="OMA" id="PPEYFVR"/>
<comment type="subcellular location">
    <subcellularLocation>
        <location evidence="1">Nucleus</location>
    </subcellularLocation>
</comment>
<dbReference type="PANTHER" id="PTHR13230:SF5">
    <property type="entry name" value="GENERAL TRANSCRIPTION FACTOR 3C POLYPEPTIDE 5"/>
    <property type="match status" value="1"/>
</dbReference>
<dbReference type="GO" id="GO:0000127">
    <property type="term" value="C:transcription factor TFIIIC complex"/>
    <property type="evidence" value="ECO:0007669"/>
    <property type="project" value="InterPro"/>
</dbReference>
<protein>
    <recommendedName>
        <fullName evidence="9">General transcription factor 3C polypeptide 5</fullName>
    </recommendedName>
</protein>
<dbReference type="GO" id="GO:0001003">
    <property type="term" value="F:RNA polymerase III type 2 promoter sequence-specific DNA binding"/>
    <property type="evidence" value="ECO:0007669"/>
    <property type="project" value="TreeGrafter"/>
</dbReference>
<evidence type="ECO:0000313" key="7">
    <source>
        <dbReference type="EnsemblMetazoa" id="G24264.2:cds"/>
    </source>
</evidence>
<proteinExistence type="predicted"/>
<evidence type="ECO:0000259" key="6">
    <source>
        <dbReference type="Pfam" id="PF17682"/>
    </source>
</evidence>
<keyword evidence="4" id="KW-0539">Nucleus</keyword>
<evidence type="ECO:0000256" key="4">
    <source>
        <dbReference type="ARBA" id="ARBA00023242"/>
    </source>
</evidence>
<dbReference type="InterPro" id="IPR042536">
    <property type="entry name" value="TFIIIC_tauA_Sfc1"/>
</dbReference>
<dbReference type="GO" id="GO:0005634">
    <property type="term" value="C:nucleus"/>
    <property type="evidence" value="ECO:0007669"/>
    <property type="project" value="UniProtKB-SubCell"/>
</dbReference>
<dbReference type="Pfam" id="PF09734">
    <property type="entry name" value="Tau95"/>
    <property type="match status" value="1"/>
</dbReference>
<dbReference type="EnsemblMetazoa" id="G24264.2">
    <property type="protein sequence ID" value="G24264.2:cds"/>
    <property type="gene ID" value="G24264"/>
</dbReference>
<feature type="domain" description="Transcription factor IIIC subunit Tfc1/Sfc1 triple barrel" evidence="6">
    <location>
        <begin position="38"/>
        <end position="139"/>
    </location>
</feature>
<reference evidence="7" key="1">
    <citation type="submission" date="2022-08" db="UniProtKB">
        <authorList>
            <consortium name="EnsemblMetazoa"/>
        </authorList>
    </citation>
    <scope>IDENTIFICATION</scope>
    <source>
        <strain evidence="7">05x7-T-G4-1.051#20</strain>
    </source>
</reference>
<organism evidence="7 8">
    <name type="scientific">Magallana gigas</name>
    <name type="common">Pacific oyster</name>
    <name type="synonym">Crassostrea gigas</name>
    <dbReference type="NCBI Taxonomy" id="29159"/>
    <lineage>
        <taxon>Eukaryota</taxon>
        <taxon>Metazoa</taxon>
        <taxon>Spiralia</taxon>
        <taxon>Lophotrochozoa</taxon>
        <taxon>Mollusca</taxon>
        <taxon>Bivalvia</taxon>
        <taxon>Autobranchia</taxon>
        <taxon>Pteriomorphia</taxon>
        <taxon>Ostreida</taxon>
        <taxon>Ostreoidea</taxon>
        <taxon>Ostreidae</taxon>
        <taxon>Magallana</taxon>
    </lineage>
</organism>
<dbReference type="KEGG" id="crg:105331313"/>
<keyword evidence="2" id="KW-0238">DNA-binding</keyword>
<sequence>MKIEGESRINMEMEKAHNWTDFDKLTTVPYNKHRKFVGVEYPGIIKNPERALKTLGGIDNLEKVYSTTNKRADLHFQPGNIFCKPAFAERAAATCLLLKVKRRRRKGEKSWESCQYQVEVLGSLETMYTFNSMADFQYLPVVKGKNGKLEQIHDRIVLSDFVDRNEFIDRDVPVFLPPVIFSRFDYPDKDYLYRDAVVHKPGYVNPDKDRPANLIGTVREKRKVYTVFLNYNDEVPEKPQEEAVVSLRLKYNAPQGEEELAKLFEQRPVWSRTALNSFYTGKLDKLKYLLPLVSFYYLNGPWRCQWVRFGYDPRKHPEAKMYQIVDYRARQNSPADIVGVTLKRSPNVIAFPAMKRKNANAAKINLTAARTQKTTTPEESEESKIPLHVYVPERLPPCRQMFYQMCDIQMEEIQSIIENSTVPVCTEKDGWCQKGTVEKIRDIMTKRALEVLDSQGISVSHILRSKAKHRPKKLAEDNDLEDLPEEEDFDDMEDLNMYDLIEDQQVEDDVSEMETEMLECV</sequence>
<dbReference type="Pfam" id="PF17682">
    <property type="entry name" value="Tau95_N"/>
    <property type="match status" value="1"/>
</dbReference>
<dbReference type="AlphaFoldDB" id="A0A8W8KKC1"/>
<keyword evidence="3" id="KW-0804">Transcription</keyword>
<evidence type="ECO:0000259" key="5">
    <source>
        <dbReference type="Pfam" id="PF09734"/>
    </source>
</evidence>
<evidence type="ECO:0000256" key="2">
    <source>
        <dbReference type="ARBA" id="ARBA00023125"/>
    </source>
</evidence>
<feature type="domain" description="Transcription factor IIIC subunit 5 HTH" evidence="5">
    <location>
        <begin position="175"/>
        <end position="328"/>
    </location>
</feature>
<evidence type="ECO:0000313" key="8">
    <source>
        <dbReference type="Proteomes" id="UP000005408"/>
    </source>
</evidence>